<reference evidence="1" key="3">
    <citation type="submission" date="2010-09" db="EMBL/GenBank/DDBJ databases">
        <title>Annotation of Gaeumannomyces graminis var. tritici R3-111a-1.</title>
        <authorList>
            <consortium name="The Broad Institute Genome Sequencing Platform"/>
            <person name="Ma L.-J."/>
            <person name="Dead R."/>
            <person name="Young S.K."/>
            <person name="Zeng Q."/>
            <person name="Gargeya S."/>
            <person name="Fitzgerald M."/>
            <person name="Haas B."/>
            <person name="Abouelleil A."/>
            <person name="Alvarado L."/>
            <person name="Arachchi H.M."/>
            <person name="Berlin A."/>
            <person name="Brown A."/>
            <person name="Chapman S.B."/>
            <person name="Chen Z."/>
            <person name="Dunbar C."/>
            <person name="Freedman E."/>
            <person name="Gearin G."/>
            <person name="Gellesch M."/>
            <person name="Goldberg J."/>
            <person name="Griggs A."/>
            <person name="Gujja S."/>
            <person name="Heiman D."/>
            <person name="Howarth C."/>
            <person name="Larson L."/>
            <person name="Lui A."/>
            <person name="MacDonald P.J.P."/>
            <person name="Mehta T."/>
            <person name="Montmayeur A."/>
            <person name="Murphy C."/>
            <person name="Neiman D."/>
            <person name="Pearson M."/>
            <person name="Priest M."/>
            <person name="Roberts A."/>
            <person name="Saif S."/>
            <person name="Shea T."/>
            <person name="Shenoy N."/>
            <person name="Sisk P."/>
            <person name="Stolte C."/>
            <person name="Sykes S."/>
            <person name="Yandava C."/>
            <person name="Wortman J."/>
            <person name="Nusbaum C."/>
            <person name="Birren B."/>
        </authorList>
    </citation>
    <scope>NUCLEOTIDE SEQUENCE</scope>
    <source>
        <strain evidence="1">R3-111a-1</strain>
    </source>
</reference>
<evidence type="ECO:0000313" key="2">
    <source>
        <dbReference type="EnsemblFungi" id="EJT80601"/>
    </source>
</evidence>
<reference evidence="1" key="2">
    <citation type="submission" date="2010-07" db="EMBL/GenBank/DDBJ databases">
        <authorList>
            <consortium name="The Broad Institute Genome Sequencing Platform"/>
            <consortium name="Broad Institute Genome Sequencing Center for Infectious Disease"/>
            <person name="Ma L.-J."/>
            <person name="Dead R."/>
            <person name="Young S."/>
            <person name="Zeng Q."/>
            <person name="Koehrsen M."/>
            <person name="Alvarado L."/>
            <person name="Berlin A."/>
            <person name="Chapman S.B."/>
            <person name="Chen Z."/>
            <person name="Freedman E."/>
            <person name="Gellesch M."/>
            <person name="Goldberg J."/>
            <person name="Griggs A."/>
            <person name="Gujja S."/>
            <person name="Heilman E.R."/>
            <person name="Heiman D."/>
            <person name="Hepburn T."/>
            <person name="Howarth C."/>
            <person name="Jen D."/>
            <person name="Larson L."/>
            <person name="Mehta T."/>
            <person name="Neiman D."/>
            <person name="Pearson M."/>
            <person name="Roberts A."/>
            <person name="Saif S."/>
            <person name="Shea T."/>
            <person name="Shenoy N."/>
            <person name="Sisk P."/>
            <person name="Stolte C."/>
            <person name="Sykes S."/>
            <person name="Walk T."/>
            <person name="White J."/>
            <person name="Yandava C."/>
            <person name="Haas B."/>
            <person name="Nusbaum C."/>
            <person name="Birren B."/>
        </authorList>
    </citation>
    <scope>NUCLEOTIDE SEQUENCE</scope>
    <source>
        <strain evidence="1">R3-111a-1</strain>
    </source>
</reference>
<dbReference type="Proteomes" id="UP000006039">
    <property type="component" value="Unassembled WGS sequence"/>
</dbReference>
<sequence length="430" mass="45932">MAPQPAVAQATIDFFNRLRPTHANAAANFDPGTVAGDARATRVVVHARYPQLVEDFLAFKRERGCPAERALYHAGWAWRDQVARLLARRPLAFLNPTDHTVLRTGETVDCAARAWDLVGTPEEGTVADPAAAAALRLRDYLSYDEALLGSLLGVSGPSHFINDGGRHNRGVPGEPGTFEPRGVIVGLAGPRFERRGRMDWHLAVNSGNLPGPLAAAYRRFLGCELAPGTLHQDGAKTAVLSERAYGARVRVTAELLLAEAADRAAQAGAGVQAHVYVVGLGLGVWKIDDRQPDLYVAAFERALKGLAPPARARVGVVEFGYVGGTVSAAVRDSVVATGKKYEPRVDVVFSTRNPAAKLPPGSSPRRLLVLSYAWDGNAFPGNEYWMRMVAASGDPAAACMSTIADLHNPLLNPGYLERIAVLGPWGGSLS</sequence>
<dbReference type="InterPro" id="IPR032063">
    <property type="entry name" value="MavL-like"/>
</dbReference>
<dbReference type="Pfam" id="PF16062">
    <property type="entry name" value="MavL-like"/>
    <property type="match status" value="2"/>
</dbReference>
<dbReference type="eggNOG" id="ENOG502QV0E">
    <property type="taxonomic scope" value="Eukaryota"/>
</dbReference>
<dbReference type="HOGENOM" id="CLU_042117_0_0_1"/>
<reference evidence="2" key="5">
    <citation type="submission" date="2018-04" db="UniProtKB">
        <authorList>
            <consortium name="EnsemblFungi"/>
        </authorList>
    </citation>
    <scope>IDENTIFICATION</scope>
    <source>
        <strain evidence="2">R3-111a-1</strain>
    </source>
</reference>
<evidence type="ECO:0000313" key="3">
    <source>
        <dbReference type="Proteomes" id="UP000006039"/>
    </source>
</evidence>
<reference evidence="3" key="1">
    <citation type="submission" date="2010-07" db="EMBL/GenBank/DDBJ databases">
        <title>The genome sequence of Gaeumannomyces graminis var. tritici strain R3-111a-1.</title>
        <authorList>
            <consortium name="The Broad Institute Genome Sequencing Platform"/>
            <person name="Ma L.-J."/>
            <person name="Dead R."/>
            <person name="Young S."/>
            <person name="Zeng Q."/>
            <person name="Koehrsen M."/>
            <person name="Alvarado L."/>
            <person name="Berlin A."/>
            <person name="Chapman S.B."/>
            <person name="Chen Z."/>
            <person name="Freedman E."/>
            <person name="Gellesch M."/>
            <person name="Goldberg J."/>
            <person name="Griggs A."/>
            <person name="Gujja S."/>
            <person name="Heilman E.R."/>
            <person name="Heiman D."/>
            <person name="Hepburn T."/>
            <person name="Howarth C."/>
            <person name="Jen D."/>
            <person name="Larson L."/>
            <person name="Mehta T."/>
            <person name="Neiman D."/>
            <person name="Pearson M."/>
            <person name="Roberts A."/>
            <person name="Saif S."/>
            <person name="Shea T."/>
            <person name="Shenoy N."/>
            <person name="Sisk P."/>
            <person name="Stolte C."/>
            <person name="Sykes S."/>
            <person name="Walk T."/>
            <person name="White J."/>
            <person name="Yandava C."/>
            <person name="Haas B."/>
            <person name="Nusbaum C."/>
            <person name="Birren B."/>
        </authorList>
    </citation>
    <scope>NUCLEOTIDE SEQUENCE [LARGE SCALE GENOMIC DNA]</scope>
    <source>
        <strain evidence="3">R3-111a-1</strain>
    </source>
</reference>
<protein>
    <submittedName>
        <fullName evidence="1 2">Uncharacterized protein</fullName>
    </submittedName>
</protein>
<dbReference type="RefSeq" id="XP_009216610.1">
    <property type="nucleotide sequence ID" value="XM_009218346.1"/>
</dbReference>
<accession>J3NH58</accession>
<dbReference type="GeneID" id="20341054"/>
<dbReference type="OrthoDB" id="6357136at2759"/>
<proteinExistence type="predicted"/>
<dbReference type="VEuPathDB" id="FungiDB:GGTG_00596"/>
<dbReference type="EnsemblFungi" id="EJT80601">
    <property type="protein sequence ID" value="EJT80601"/>
    <property type="gene ID" value="GGTG_00596"/>
</dbReference>
<dbReference type="STRING" id="644352.J3NH58"/>
<evidence type="ECO:0000313" key="1">
    <source>
        <dbReference type="EMBL" id="EJT80601.1"/>
    </source>
</evidence>
<dbReference type="AlphaFoldDB" id="J3NH58"/>
<gene>
    <name evidence="2" type="primary">20341054</name>
    <name evidence="1" type="ORF">GGTG_00596</name>
</gene>
<organism evidence="1">
    <name type="scientific">Gaeumannomyces tritici (strain R3-111a-1)</name>
    <name type="common">Wheat and barley take-all root rot fungus</name>
    <name type="synonym">Gaeumannomyces graminis var. tritici</name>
    <dbReference type="NCBI Taxonomy" id="644352"/>
    <lineage>
        <taxon>Eukaryota</taxon>
        <taxon>Fungi</taxon>
        <taxon>Dikarya</taxon>
        <taxon>Ascomycota</taxon>
        <taxon>Pezizomycotina</taxon>
        <taxon>Sordariomycetes</taxon>
        <taxon>Sordariomycetidae</taxon>
        <taxon>Magnaporthales</taxon>
        <taxon>Magnaporthaceae</taxon>
        <taxon>Gaeumannomyces</taxon>
    </lineage>
</organism>
<reference evidence="2" key="4">
    <citation type="journal article" date="2015" name="G3 (Bethesda)">
        <title>Genome sequences of three phytopathogenic species of the Magnaporthaceae family of fungi.</title>
        <authorList>
            <person name="Okagaki L.H."/>
            <person name="Nunes C.C."/>
            <person name="Sailsbery J."/>
            <person name="Clay B."/>
            <person name="Brown D."/>
            <person name="John T."/>
            <person name="Oh Y."/>
            <person name="Young N."/>
            <person name="Fitzgerald M."/>
            <person name="Haas B.J."/>
            <person name="Zeng Q."/>
            <person name="Young S."/>
            <person name="Adiconis X."/>
            <person name="Fan L."/>
            <person name="Levin J.Z."/>
            <person name="Mitchell T.K."/>
            <person name="Okubara P.A."/>
            <person name="Farman M.L."/>
            <person name="Kohn L.M."/>
            <person name="Birren B."/>
            <person name="Ma L.-J."/>
            <person name="Dean R.A."/>
        </authorList>
    </citation>
    <scope>NUCLEOTIDE SEQUENCE</scope>
    <source>
        <strain evidence="2">R3-111a-1</strain>
    </source>
</reference>
<keyword evidence="3" id="KW-1185">Reference proteome</keyword>
<name>J3NH58_GAET3</name>
<dbReference type="EMBL" id="GL385395">
    <property type="protein sequence ID" value="EJT80601.1"/>
    <property type="molecule type" value="Genomic_DNA"/>
</dbReference>